<protein>
    <submittedName>
        <fullName evidence="3">Unplaced genomic scaffold SPHSTscaffold_90, whole genome shotgun sequence</fullName>
    </submittedName>
</protein>
<evidence type="ECO:0000259" key="2">
    <source>
        <dbReference type="Pfam" id="PF20209"/>
    </source>
</evidence>
<dbReference type="InterPro" id="IPR025476">
    <property type="entry name" value="Helitron_helicase-like"/>
</dbReference>
<dbReference type="HOGENOM" id="CLU_035678_1_0_1"/>
<dbReference type="EMBL" id="KN837165">
    <property type="protein sequence ID" value="KIJ37914.1"/>
    <property type="molecule type" value="Genomic_DNA"/>
</dbReference>
<keyword evidence="4" id="KW-1185">Reference proteome</keyword>
<feature type="domain" description="DUF6570" evidence="2">
    <location>
        <begin position="162"/>
        <end position="279"/>
    </location>
</feature>
<proteinExistence type="predicted"/>
<dbReference type="InterPro" id="IPR046700">
    <property type="entry name" value="DUF6570"/>
</dbReference>
<dbReference type="Pfam" id="PF20209">
    <property type="entry name" value="DUF6570"/>
    <property type="match status" value="1"/>
</dbReference>
<dbReference type="OrthoDB" id="3221862at2759"/>
<accession>A0A0C9USW3</accession>
<feature type="domain" description="Helitron helicase-like" evidence="1">
    <location>
        <begin position="392"/>
        <end position="528"/>
    </location>
</feature>
<dbReference type="Proteomes" id="UP000054279">
    <property type="component" value="Unassembled WGS sequence"/>
</dbReference>
<sequence length="544" mass="61480">MRDIVAEHSTFDCEACSTYVCIFHKKQQCTNAQRKREVQTTYQKKLTTHQGQKEPAFVCKPDTVSFPPPPLKQKELASIVSQFCKAIAPNEFEEVGCAVCGILTQRRLALHKDKVKFDWSLLNTVTGNVAKLEHNSDIDINDYTGPVIDTKCKHVCSNLLLKRKIPLLSLCNGNWIGDIPEQLQGPSYAKKLLIAMVHPNYCMIRVEAGMKKLIANAVLIPNPVPKIYHMLPPHHNELDQILAFVYTGPLPPTKEDLKRTPFILNHSDYTNIEISEENVQSYENGEPPVTIEYHKQDTNKHPIAVGMDDVEGDELGTSSDDCPFIVHGLTTIEHMETGGKSLGIGTSSKLASLYNNPQLYPKSFPWLFPYGLGGIGNEHGSVKVPETHRKCQLLLYHDKRFQLDSTFVLMAFNHSQIKTATTVGFLLTKKSNFDEIANQLLTVNQTILLKLVNRMKMREKAKPAEKEKKYYQIIKVLEHVSGNVEGSGTGRKFMNNEVWALLSYLGAPTWYITFAPADERHPMALYFANNNIKFRKEILPRDQC</sequence>
<evidence type="ECO:0000313" key="3">
    <source>
        <dbReference type="EMBL" id="KIJ37914.1"/>
    </source>
</evidence>
<evidence type="ECO:0000313" key="4">
    <source>
        <dbReference type="Proteomes" id="UP000054279"/>
    </source>
</evidence>
<dbReference type="AlphaFoldDB" id="A0A0C9USW3"/>
<reference evidence="3 4" key="1">
    <citation type="submission" date="2014-06" db="EMBL/GenBank/DDBJ databases">
        <title>Evolutionary Origins and Diversification of the Mycorrhizal Mutualists.</title>
        <authorList>
            <consortium name="DOE Joint Genome Institute"/>
            <consortium name="Mycorrhizal Genomics Consortium"/>
            <person name="Kohler A."/>
            <person name="Kuo A."/>
            <person name="Nagy L.G."/>
            <person name="Floudas D."/>
            <person name="Copeland A."/>
            <person name="Barry K.W."/>
            <person name="Cichocki N."/>
            <person name="Veneault-Fourrey C."/>
            <person name="LaButti K."/>
            <person name="Lindquist E.A."/>
            <person name="Lipzen A."/>
            <person name="Lundell T."/>
            <person name="Morin E."/>
            <person name="Murat C."/>
            <person name="Riley R."/>
            <person name="Ohm R."/>
            <person name="Sun H."/>
            <person name="Tunlid A."/>
            <person name="Henrissat B."/>
            <person name="Grigoriev I.V."/>
            <person name="Hibbett D.S."/>
            <person name="Martin F."/>
        </authorList>
    </citation>
    <scope>NUCLEOTIDE SEQUENCE [LARGE SCALE GENOMIC DNA]</scope>
    <source>
        <strain evidence="3 4">SS14</strain>
    </source>
</reference>
<gene>
    <name evidence="3" type="ORF">M422DRAFT_177292</name>
</gene>
<name>A0A0C9USW3_SPHS4</name>
<organism evidence="3 4">
    <name type="scientific">Sphaerobolus stellatus (strain SS14)</name>
    <dbReference type="NCBI Taxonomy" id="990650"/>
    <lineage>
        <taxon>Eukaryota</taxon>
        <taxon>Fungi</taxon>
        <taxon>Dikarya</taxon>
        <taxon>Basidiomycota</taxon>
        <taxon>Agaricomycotina</taxon>
        <taxon>Agaricomycetes</taxon>
        <taxon>Phallomycetidae</taxon>
        <taxon>Geastrales</taxon>
        <taxon>Sphaerobolaceae</taxon>
        <taxon>Sphaerobolus</taxon>
    </lineage>
</organism>
<evidence type="ECO:0000259" key="1">
    <source>
        <dbReference type="Pfam" id="PF14214"/>
    </source>
</evidence>
<dbReference type="Pfam" id="PF14214">
    <property type="entry name" value="Helitron_like_N"/>
    <property type="match status" value="1"/>
</dbReference>